<dbReference type="AlphaFoldDB" id="A0A1L9RER5"/>
<dbReference type="GeneID" id="63749258"/>
<accession>A0A1L9RER5</accession>
<proteinExistence type="predicted"/>
<name>A0A1L9RER5_ASPWE</name>
<organism evidence="1 2">
    <name type="scientific">Aspergillus wentii DTO 134E9</name>
    <dbReference type="NCBI Taxonomy" id="1073089"/>
    <lineage>
        <taxon>Eukaryota</taxon>
        <taxon>Fungi</taxon>
        <taxon>Dikarya</taxon>
        <taxon>Ascomycota</taxon>
        <taxon>Pezizomycotina</taxon>
        <taxon>Eurotiomycetes</taxon>
        <taxon>Eurotiomycetidae</taxon>
        <taxon>Eurotiales</taxon>
        <taxon>Aspergillaceae</taxon>
        <taxon>Aspergillus</taxon>
        <taxon>Aspergillus subgen. Cremei</taxon>
    </lineage>
</organism>
<reference evidence="2" key="1">
    <citation type="journal article" date="2017" name="Genome Biol.">
        <title>Comparative genomics reveals high biological diversity and specific adaptations in the industrially and medically important fungal genus Aspergillus.</title>
        <authorList>
            <person name="de Vries R.P."/>
            <person name="Riley R."/>
            <person name="Wiebenga A."/>
            <person name="Aguilar-Osorio G."/>
            <person name="Amillis S."/>
            <person name="Uchima C.A."/>
            <person name="Anderluh G."/>
            <person name="Asadollahi M."/>
            <person name="Askin M."/>
            <person name="Barry K."/>
            <person name="Battaglia E."/>
            <person name="Bayram O."/>
            <person name="Benocci T."/>
            <person name="Braus-Stromeyer S.A."/>
            <person name="Caldana C."/>
            <person name="Canovas D."/>
            <person name="Cerqueira G.C."/>
            <person name="Chen F."/>
            <person name="Chen W."/>
            <person name="Choi C."/>
            <person name="Clum A."/>
            <person name="Dos Santos R.A."/>
            <person name="Damasio A.R."/>
            <person name="Diallinas G."/>
            <person name="Emri T."/>
            <person name="Fekete E."/>
            <person name="Flipphi M."/>
            <person name="Freyberg S."/>
            <person name="Gallo A."/>
            <person name="Gournas C."/>
            <person name="Habgood R."/>
            <person name="Hainaut M."/>
            <person name="Harispe M.L."/>
            <person name="Henrissat B."/>
            <person name="Hilden K.S."/>
            <person name="Hope R."/>
            <person name="Hossain A."/>
            <person name="Karabika E."/>
            <person name="Karaffa L."/>
            <person name="Karanyi Z."/>
            <person name="Krasevec N."/>
            <person name="Kuo A."/>
            <person name="Kusch H."/>
            <person name="LaButti K."/>
            <person name="Lagendijk E.L."/>
            <person name="Lapidus A."/>
            <person name="Levasseur A."/>
            <person name="Lindquist E."/>
            <person name="Lipzen A."/>
            <person name="Logrieco A.F."/>
            <person name="MacCabe A."/>
            <person name="Maekelae M.R."/>
            <person name="Malavazi I."/>
            <person name="Melin P."/>
            <person name="Meyer V."/>
            <person name="Mielnichuk N."/>
            <person name="Miskei M."/>
            <person name="Molnar A.P."/>
            <person name="Mule G."/>
            <person name="Ngan C.Y."/>
            <person name="Orejas M."/>
            <person name="Orosz E."/>
            <person name="Ouedraogo J.P."/>
            <person name="Overkamp K.M."/>
            <person name="Park H.-S."/>
            <person name="Perrone G."/>
            <person name="Piumi F."/>
            <person name="Punt P.J."/>
            <person name="Ram A.F."/>
            <person name="Ramon A."/>
            <person name="Rauscher S."/>
            <person name="Record E."/>
            <person name="Riano-Pachon D.M."/>
            <person name="Robert V."/>
            <person name="Roehrig J."/>
            <person name="Ruller R."/>
            <person name="Salamov A."/>
            <person name="Salih N.S."/>
            <person name="Samson R.A."/>
            <person name="Sandor E."/>
            <person name="Sanguinetti M."/>
            <person name="Schuetze T."/>
            <person name="Sepcic K."/>
            <person name="Shelest E."/>
            <person name="Sherlock G."/>
            <person name="Sophianopoulou V."/>
            <person name="Squina F.M."/>
            <person name="Sun H."/>
            <person name="Susca A."/>
            <person name="Todd R.B."/>
            <person name="Tsang A."/>
            <person name="Unkles S.E."/>
            <person name="van de Wiele N."/>
            <person name="van Rossen-Uffink D."/>
            <person name="Oliveira J.V."/>
            <person name="Vesth T.C."/>
            <person name="Visser J."/>
            <person name="Yu J.-H."/>
            <person name="Zhou M."/>
            <person name="Andersen M.R."/>
            <person name="Archer D.B."/>
            <person name="Baker S.E."/>
            <person name="Benoit I."/>
            <person name="Brakhage A.A."/>
            <person name="Braus G.H."/>
            <person name="Fischer R."/>
            <person name="Frisvad J.C."/>
            <person name="Goldman G.H."/>
            <person name="Houbraken J."/>
            <person name="Oakley B."/>
            <person name="Pocsi I."/>
            <person name="Scazzocchio C."/>
            <person name="Seiboth B."/>
            <person name="vanKuyk P.A."/>
            <person name="Wortman J."/>
            <person name="Dyer P.S."/>
            <person name="Grigoriev I.V."/>
        </authorList>
    </citation>
    <scope>NUCLEOTIDE SEQUENCE [LARGE SCALE GENOMIC DNA]</scope>
    <source>
        <strain evidence="2">DTO 134E9</strain>
    </source>
</reference>
<dbReference type="OrthoDB" id="3509531at2759"/>
<sequence length="710" mass="78424">MALFSTRIIGPSEWEREYAPSDAVLKVPFVRAVDKEGRIIINIRDVYLDIDQVLSHHLASLSVYADVLAFREEMTTLNVPKLGKVFLYTRLLATSGSTHLVFPREECAVYIHASEVDGHITFSLADSDTPAIALSLASHVALVTAPNTTGPGSLLNIQAVALGRQLAAEAMTGPNMHYLPVLSVDSYLEKLRASIDAAAAFETQYDCFQDKSQLEGDLHNAGEQMLEQARERSKTTFRADRFVLQNAANDLERGVQKWKEEEGLKAAFIIIIAIITFGVAIAEIALGDLEAAASIPGDIKTTEKVIEDVKKVKEVLQSQTMKNLRDCAKALYNLYTPMATSIETLKSLDWSSKLDLPTTEQVSGADGDSAAIQSLASWDKWGLQADAQMEFPVSHGIEGADAYQLALRKHAINEKQLAQTQAEAIKAGQGYIQAKLEQHLARQDIESLTQLVQNLTSEKNAYEKAQARFFDRYLALRTTIAIGMQNLIWAEKYITLSNGGVVVDPLKTVADYKADLSQIEEEIQNAKSNYSSGLQTFDYETPPNPLPLHCLSDMVQSLRMNTPPVGSPIRPHSATFTLMPRVSKNDNMSGPFTDGSHFRVSGLDVALIGVRPKVLGDLVVSLEISTSGTYADMQDGHVYNFTTLPLHREFRYRVGTDGKKHVEVTAIDTSNEYALPTPFTQWTIQVVNADDLDFSGLEEVRIDWHGKLRF</sequence>
<evidence type="ECO:0000313" key="2">
    <source>
        <dbReference type="Proteomes" id="UP000184383"/>
    </source>
</evidence>
<gene>
    <name evidence="1" type="ORF">ASPWEDRAFT_30448</name>
</gene>
<protein>
    <submittedName>
        <fullName evidence="1">Uncharacterized protein</fullName>
    </submittedName>
</protein>
<dbReference type="PANTHER" id="PTHR34714:SF2">
    <property type="entry name" value="EGF-LIKE DOMAIN-CONTAINING PROTEIN"/>
    <property type="match status" value="1"/>
</dbReference>
<dbReference type="VEuPathDB" id="FungiDB:ASPWEDRAFT_30448"/>
<evidence type="ECO:0000313" key="1">
    <source>
        <dbReference type="EMBL" id="OJJ33368.1"/>
    </source>
</evidence>
<dbReference type="PANTHER" id="PTHR34714">
    <property type="entry name" value="EGF-LIKE DOMAIN-CONTAINING PROTEIN"/>
    <property type="match status" value="1"/>
</dbReference>
<dbReference type="EMBL" id="KV878214">
    <property type="protein sequence ID" value="OJJ33368.1"/>
    <property type="molecule type" value="Genomic_DNA"/>
</dbReference>
<keyword evidence="2" id="KW-1185">Reference proteome</keyword>
<dbReference type="RefSeq" id="XP_040687045.1">
    <property type="nucleotide sequence ID" value="XM_040833410.1"/>
</dbReference>
<dbReference type="Proteomes" id="UP000184383">
    <property type="component" value="Unassembled WGS sequence"/>
</dbReference>